<gene>
    <name evidence="1" type="ORF">PYW08_000421</name>
</gene>
<evidence type="ECO:0000313" key="1">
    <source>
        <dbReference type="EMBL" id="KAJ8737826.1"/>
    </source>
</evidence>
<name>A0ACC2RCF1_9NEOP</name>
<keyword evidence="2" id="KW-1185">Reference proteome</keyword>
<dbReference type="EMBL" id="CM056777">
    <property type="protein sequence ID" value="KAJ8737826.1"/>
    <property type="molecule type" value="Genomic_DNA"/>
</dbReference>
<proteinExistence type="predicted"/>
<dbReference type="Proteomes" id="UP001231649">
    <property type="component" value="Chromosome 1"/>
</dbReference>
<sequence>MTCVNKNFNYKLCTKDIAQLTKLTKEPLNSTCEASCDLDVKTPWRLMEICEWWKADSATSCQPKTKQGVDFPKNLSFTGVLLLHKTLAEHECLYMRLNHTELPDENGHGKKT</sequence>
<organism evidence="1 2">
    <name type="scientific">Mythimna loreyi</name>
    <dbReference type="NCBI Taxonomy" id="667449"/>
    <lineage>
        <taxon>Eukaryota</taxon>
        <taxon>Metazoa</taxon>
        <taxon>Ecdysozoa</taxon>
        <taxon>Arthropoda</taxon>
        <taxon>Hexapoda</taxon>
        <taxon>Insecta</taxon>
        <taxon>Pterygota</taxon>
        <taxon>Neoptera</taxon>
        <taxon>Endopterygota</taxon>
        <taxon>Lepidoptera</taxon>
        <taxon>Glossata</taxon>
        <taxon>Ditrysia</taxon>
        <taxon>Noctuoidea</taxon>
        <taxon>Noctuidae</taxon>
        <taxon>Noctuinae</taxon>
        <taxon>Hadenini</taxon>
        <taxon>Mythimna</taxon>
    </lineage>
</organism>
<accession>A0ACC2RCF1</accession>
<protein>
    <submittedName>
        <fullName evidence="1">Uncharacterized protein</fullName>
    </submittedName>
</protein>
<evidence type="ECO:0000313" key="2">
    <source>
        <dbReference type="Proteomes" id="UP001231649"/>
    </source>
</evidence>
<reference evidence="1" key="1">
    <citation type="submission" date="2023-03" db="EMBL/GenBank/DDBJ databases">
        <title>Chromosome-level genomes of two armyworms, Mythimna separata and Mythimna loreyi, provide insights into the biosynthesis and reception of sex pheromones.</title>
        <authorList>
            <person name="Zhao H."/>
        </authorList>
    </citation>
    <scope>NUCLEOTIDE SEQUENCE</scope>
    <source>
        <strain evidence="1">BeijingLab</strain>
    </source>
</reference>
<comment type="caution">
    <text evidence="1">The sequence shown here is derived from an EMBL/GenBank/DDBJ whole genome shotgun (WGS) entry which is preliminary data.</text>
</comment>